<proteinExistence type="predicted"/>
<name>A0A640TH49_STRNI</name>
<dbReference type="Proteomes" id="UP000429552">
    <property type="component" value="Unassembled WGS sequence"/>
</dbReference>
<sequence length="129" mass="13504">MDTRWFPQGTRDSCGWGHVLFRKPVGPQFGCGDLKGCPVNDLKTGCLTSLFSVTGEGEVVHAGDAEHGMAHAVALEAAVAEDLPGLRTGEGVLYAGADLAMGGVVLFLPGREFGLTTLSTVWDDQTGAR</sequence>
<gene>
    <name evidence="1" type="ORF">Sliba_20190</name>
</gene>
<dbReference type="EMBL" id="BLIP01000001">
    <property type="protein sequence ID" value="GFE21566.1"/>
    <property type="molecule type" value="Genomic_DNA"/>
</dbReference>
<dbReference type="AlphaFoldDB" id="A0A640TH49"/>
<reference evidence="1 2" key="1">
    <citation type="submission" date="2019-12" db="EMBL/GenBank/DDBJ databases">
        <title>Whole genome shotgun sequence of Streptomyces libani subsp. libani NBRC 13452.</title>
        <authorList>
            <person name="Ichikawa N."/>
            <person name="Kimura A."/>
            <person name="Kitahashi Y."/>
            <person name="Komaki H."/>
            <person name="Tamura T."/>
        </authorList>
    </citation>
    <scope>NUCLEOTIDE SEQUENCE [LARGE SCALE GENOMIC DNA]</scope>
    <source>
        <strain evidence="1 2">NBRC 13452</strain>
    </source>
</reference>
<evidence type="ECO:0000313" key="2">
    <source>
        <dbReference type="Proteomes" id="UP000429552"/>
    </source>
</evidence>
<comment type="caution">
    <text evidence="1">The sequence shown here is derived from an EMBL/GenBank/DDBJ whole genome shotgun (WGS) entry which is preliminary data.</text>
</comment>
<evidence type="ECO:0000313" key="1">
    <source>
        <dbReference type="EMBL" id="GFE21566.1"/>
    </source>
</evidence>
<accession>A0A640TH49</accession>
<protein>
    <submittedName>
        <fullName evidence="1">Uncharacterized protein</fullName>
    </submittedName>
</protein>
<organism evidence="1 2">
    <name type="scientific">Streptomyces nigrescens</name>
    <dbReference type="NCBI Taxonomy" id="1920"/>
    <lineage>
        <taxon>Bacteria</taxon>
        <taxon>Bacillati</taxon>
        <taxon>Actinomycetota</taxon>
        <taxon>Actinomycetes</taxon>
        <taxon>Kitasatosporales</taxon>
        <taxon>Streptomycetaceae</taxon>
        <taxon>Streptomyces</taxon>
    </lineage>
</organism>